<dbReference type="Proteomes" id="UP000183843">
    <property type="component" value="Unassembled WGS sequence"/>
</dbReference>
<accession>A0A1I0VIM2</accession>
<proteinExistence type="predicted"/>
<dbReference type="EMBL" id="FOJX01000001">
    <property type="protein sequence ID" value="SFA76339.1"/>
    <property type="molecule type" value="Genomic_DNA"/>
</dbReference>
<dbReference type="RefSeq" id="WP_074812808.1">
    <property type="nucleotide sequence ID" value="NZ_FOJX01000001.1"/>
</dbReference>
<organism evidence="1 2">
    <name type="scientific">Selenomonas ruminantium</name>
    <dbReference type="NCBI Taxonomy" id="971"/>
    <lineage>
        <taxon>Bacteria</taxon>
        <taxon>Bacillati</taxon>
        <taxon>Bacillota</taxon>
        <taxon>Negativicutes</taxon>
        <taxon>Selenomonadales</taxon>
        <taxon>Selenomonadaceae</taxon>
        <taxon>Selenomonas</taxon>
    </lineage>
</organism>
<protein>
    <submittedName>
        <fullName evidence="1">Uncharacterized protein</fullName>
    </submittedName>
</protein>
<evidence type="ECO:0000313" key="2">
    <source>
        <dbReference type="Proteomes" id="UP000183843"/>
    </source>
</evidence>
<dbReference type="AlphaFoldDB" id="A0A1I0VIM2"/>
<reference evidence="1 2" key="1">
    <citation type="submission" date="2016-10" db="EMBL/GenBank/DDBJ databases">
        <authorList>
            <person name="de Groot N.N."/>
        </authorList>
    </citation>
    <scope>NUCLEOTIDE SEQUENCE [LARGE SCALE GENOMIC DNA]</scope>
    <source>
        <strain evidence="1 2">L14</strain>
    </source>
</reference>
<name>A0A1I0VIM2_SELRU</name>
<gene>
    <name evidence="1" type="ORF">SAMN05216587_101664</name>
</gene>
<evidence type="ECO:0000313" key="1">
    <source>
        <dbReference type="EMBL" id="SFA76339.1"/>
    </source>
</evidence>
<sequence>MGNNTGLTDEELEAIKLPDCKHCEGKASVRRASVRALEADTGGVLILLASVHSDCGDGVEGQKMKLNEVIISQLCEGCLVKVKKPIDTSCSMMRTEKDMNINGYNNPMPSIDITIPAEYFKILKLDGSCITLDFFYDYYWEQPIIAADNVELDDVCNEYNDRLFKIIEQDKRNDAIRYIGDAIAKVIKRW</sequence>